<dbReference type="EMBL" id="KN726968">
    <property type="protein sequence ID" value="KIH66773.1"/>
    <property type="molecule type" value="Genomic_DNA"/>
</dbReference>
<gene>
    <name evidence="1" type="ORF">ANCDUO_02898</name>
</gene>
<proteinExistence type="predicted"/>
<name>A0A0C2DAL2_9BILA</name>
<reference evidence="1 2" key="1">
    <citation type="submission" date="2013-12" db="EMBL/GenBank/DDBJ databases">
        <title>Draft genome of the parsitic nematode Ancylostoma duodenale.</title>
        <authorList>
            <person name="Mitreva M."/>
        </authorList>
    </citation>
    <scope>NUCLEOTIDE SEQUENCE [LARGE SCALE GENOMIC DNA]</scope>
    <source>
        <strain evidence="1 2">Zhejiang</strain>
    </source>
</reference>
<dbReference type="Gene3D" id="1.20.1070.10">
    <property type="entry name" value="Rhodopsin 7-helix transmembrane proteins"/>
    <property type="match status" value="1"/>
</dbReference>
<dbReference type="AlphaFoldDB" id="A0A0C2DAL2"/>
<accession>A0A0C2DAL2</accession>
<organism evidence="1 2">
    <name type="scientific">Ancylostoma duodenale</name>
    <dbReference type="NCBI Taxonomy" id="51022"/>
    <lineage>
        <taxon>Eukaryota</taxon>
        <taxon>Metazoa</taxon>
        <taxon>Ecdysozoa</taxon>
        <taxon>Nematoda</taxon>
        <taxon>Chromadorea</taxon>
        <taxon>Rhabditida</taxon>
        <taxon>Rhabditina</taxon>
        <taxon>Rhabditomorpha</taxon>
        <taxon>Strongyloidea</taxon>
        <taxon>Ancylostomatidae</taxon>
        <taxon>Ancylostomatinae</taxon>
        <taxon>Ancylostoma</taxon>
    </lineage>
</organism>
<evidence type="ECO:0008006" key="3">
    <source>
        <dbReference type="Google" id="ProtNLM"/>
    </source>
</evidence>
<evidence type="ECO:0000313" key="1">
    <source>
        <dbReference type="EMBL" id="KIH66773.1"/>
    </source>
</evidence>
<sequence>MFVLSPSMRLTRKRAVYLVLATWAFRWFSHGLAMMHSMVNPIVYFLRNARFREGFCYFSRFLPCVHFQEFKLLSEQARRYVCCSQAIFFLK</sequence>
<keyword evidence="2" id="KW-1185">Reference proteome</keyword>
<dbReference type="Proteomes" id="UP000054047">
    <property type="component" value="Unassembled WGS sequence"/>
</dbReference>
<evidence type="ECO:0000313" key="2">
    <source>
        <dbReference type="Proteomes" id="UP000054047"/>
    </source>
</evidence>
<protein>
    <recommendedName>
        <fullName evidence="3">G-protein coupled receptors family 1 profile domain-containing protein</fullName>
    </recommendedName>
</protein>
<dbReference type="OrthoDB" id="9445642at2759"/>
<dbReference type="SUPFAM" id="SSF81321">
    <property type="entry name" value="Family A G protein-coupled receptor-like"/>
    <property type="match status" value="1"/>
</dbReference>